<gene>
    <name evidence="1" type="ORF">RPERSI_LOCUS20625</name>
</gene>
<evidence type="ECO:0000313" key="1">
    <source>
        <dbReference type="EMBL" id="CAG8798998.1"/>
    </source>
</evidence>
<feature type="non-terminal residue" evidence="1">
    <location>
        <position position="1"/>
    </location>
</feature>
<comment type="caution">
    <text evidence="1">The sequence shown here is derived from an EMBL/GenBank/DDBJ whole genome shotgun (WGS) entry which is preliminary data.</text>
</comment>
<sequence>NTPGFVITDDDKLFNNPVDGPIDTDRDKDIPVKYEEYKILHRCKFRQKNKIGYNDVERLSSVVETYHDDHLGAIVSNQGYSTNSKSVAPQMKIMLCHTTNFIKKIIDKVRYLRQKANEGDEEEGQVVRVEVSNE</sequence>
<feature type="non-terminal residue" evidence="1">
    <location>
        <position position="134"/>
    </location>
</feature>
<dbReference type="Proteomes" id="UP000789920">
    <property type="component" value="Unassembled WGS sequence"/>
</dbReference>
<evidence type="ECO:0000313" key="2">
    <source>
        <dbReference type="Proteomes" id="UP000789920"/>
    </source>
</evidence>
<reference evidence="1" key="1">
    <citation type="submission" date="2021-06" db="EMBL/GenBank/DDBJ databases">
        <authorList>
            <person name="Kallberg Y."/>
            <person name="Tangrot J."/>
            <person name="Rosling A."/>
        </authorList>
    </citation>
    <scope>NUCLEOTIDE SEQUENCE</scope>
    <source>
        <strain evidence="1">MA461A</strain>
    </source>
</reference>
<name>A0ACA9RKW9_9GLOM</name>
<keyword evidence="2" id="KW-1185">Reference proteome</keyword>
<dbReference type="EMBL" id="CAJVQC010058726">
    <property type="protein sequence ID" value="CAG8798998.1"/>
    <property type="molecule type" value="Genomic_DNA"/>
</dbReference>
<accession>A0ACA9RKW9</accession>
<protein>
    <submittedName>
        <fullName evidence="1">15711_t:CDS:1</fullName>
    </submittedName>
</protein>
<proteinExistence type="predicted"/>
<organism evidence="1 2">
    <name type="scientific">Racocetra persica</name>
    <dbReference type="NCBI Taxonomy" id="160502"/>
    <lineage>
        <taxon>Eukaryota</taxon>
        <taxon>Fungi</taxon>
        <taxon>Fungi incertae sedis</taxon>
        <taxon>Mucoromycota</taxon>
        <taxon>Glomeromycotina</taxon>
        <taxon>Glomeromycetes</taxon>
        <taxon>Diversisporales</taxon>
        <taxon>Gigasporaceae</taxon>
        <taxon>Racocetra</taxon>
    </lineage>
</organism>